<comment type="caution">
    <text evidence="4">The sequence shown here is derived from an EMBL/GenBank/DDBJ whole genome shotgun (WGS) entry which is preliminary data.</text>
</comment>
<proteinExistence type="inferred from homology"/>
<dbReference type="Gene3D" id="3.40.50.11750">
    <property type="entry name" value="HypD, alpha/beta domain 1"/>
    <property type="match status" value="2"/>
</dbReference>
<sequence length="336" mass="37380">MQKKIRIMEICGTHTASILRSGIKNILPDNIELVSGPGCPVCVTPQGYIDSVIKLSERDEIIITTFGDMINIPGTNRSLKYQKALGCDIRVLYSPFEAVNIAKQNPFKEVVFLGIGFETTVPVIALAIHKAYVEQVKNFSVFTSLKTMPEVIKNLLKDKCTNIDGIIYPGHVSTIVGEKEFEYISDELRVPGIIAGFEDKDIMLGVLLLIDMISKNDCTLKNVYKSVVKYEGNLKAKQLINYIFEASDGIWRGFGTIKNSGLKIRNDYKDFDASTKFGLKIIEQKSSKGCICEDILRGVKVPKDCKLFGKECTPDKPVGVCMVSREGSCGVYFKYI</sequence>
<dbReference type="NCBIfam" id="TIGR00075">
    <property type="entry name" value="hypD"/>
    <property type="match status" value="1"/>
</dbReference>
<dbReference type="Gene3D" id="6.10.20.100">
    <property type="match status" value="1"/>
</dbReference>
<reference evidence="4 5" key="1">
    <citation type="journal article" date="2021" name="Int. J. Syst. Evol. Microbiol.">
        <title>Clostridium zeae sp. nov., isolated from corn silage.</title>
        <authorList>
            <person name="Kobayashi H."/>
            <person name="Tanizawa Y."/>
            <person name="Yagura M."/>
            <person name="Sakamoto M."/>
            <person name="Ohkuma M."/>
            <person name="Tohno M."/>
        </authorList>
    </citation>
    <scope>NUCLEOTIDE SEQUENCE [LARGE SCALE GENOMIC DNA]</scope>
    <source>
        <strain evidence="4 5">CSC2</strain>
    </source>
</reference>
<keyword evidence="3" id="KW-0408">Iron</keyword>
<protein>
    <submittedName>
        <fullName evidence="4">Hydrogenase formation protein HypD</fullName>
    </submittedName>
</protein>
<dbReference type="Pfam" id="PF01924">
    <property type="entry name" value="HypD"/>
    <property type="match status" value="1"/>
</dbReference>
<dbReference type="InterPro" id="IPR002780">
    <property type="entry name" value="Hyd_form_HypD"/>
</dbReference>
<dbReference type="InterPro" id="IPR042244">
    <property type="entry name" value="HypD_2_sf"/>
</dbReference>
<gene>
    <name evidence="4" type="ORF">CSC2_27850</name>
</gene>
<keyword evidence="2" id="KW-0479">Metal-binding</keyword>
<dbReference type="PANTHER" id="PTHR30149:SF0">
    <property type="entry name" value="HYDROGENASE MATURATION FACTOR HYPD"/>
    <property type="match status" value="1"/>
</dbReference>
<dbReference type="EMBL" id="BMBA01000002">
    <property type="protein sequence ID" value="GFZ32259.1"/>
    <property type="molecule type" value="Genomic_DNA"/>
</dbReference>
<organism evidence="4 5">
    <name type="scientific">Clostridium zeae</name>
    <dbReference type="NCBI Taxonomy" id="2759022"/>
    <lineage>
        <taxon>Bacteria</taxon>
        <taxon>Bacillati</taxon>
        <taxon>Bacillota</taxon>
        <taxon>Clostridia</taxon>
        <taxon>Eubacteriales</taxon>
        <taxon>Clostridiaceae</taxon>
        <taxon>Clostridium</taxon>
    </lineage>
</organism>
<evidence type="ECO:0000313" key="5">
    <source>
        <dbReference type="Proteomes" id="UP000663802"/>
    </source>
</evidence>
<dbReference type="InterPro" id="IPR042243">
    <property type="entry name" value="HypD_1"/>
</dbReference>
<evidence type="ECO:0000313" key="4">
    <source>
        <dbReference type="EMBL" id="GFZ32259.1"/>
    </source>
</evidence>
<evidence type="ECO:0000256" key="3">
    <source>
        <dbReference type="ARBA" id="ARBA00023004"/>
    </source>
</evidence>
<dbReference type="PANTHER" id="PTHR30149">
    <property type="entry name" value="HYDROGENASE PROTEIN ASSEMBLY PROTEIN HYPD"/>
    <property type="match status" value="1"/>
</dbReference>
<dbReference type="Proteomes" id="UP000663802">
    <property type="component" value="Unassembled WGS sequence"/>
</dbReference>
<evidence type="ECO:0000256" key="1">
    <source>
        <dbReference type="ARBA" id="ARBA00007888"/>
    </source>
</evidence>
<accession>A0ABQ1EBZ4</accession>
<dbReference type="PIRSF" id="PIRSF005622">
    <property type="entry name" value="Hydrgn_mat_hypD"/>
    <property type="match status" value="1"/>
</dbReference>
<keyword evidence="5" id="KW-1185">Reference proteome</keyword>
<name>A0ABQ1EBZ4_9CLOT</name>
<comment type="similarity">
    <text evidence="1">Belongs to the HypD family.</text>
</comment>
<evidence type="ECO:0000256" key="2">
    <source>
        <dbReference type="ARBA" id="ARBA00022723"/>
    </source>
</evidence>